<dbReference type="PROSITE" id="PS51459">
    <property type="entry name" value="FIDO"/>
    <property type="match status" value="1"/>
</dbReference>
<evidence type="ECO:0000313" key="2">
    <source>
        <dbReference type="EMBL" id="UUI70931.1"/>
    </source>
</evidence>
<sequence length="294" mass="28947">MSGSPDAIGPGDAHGPLPADALAAVAGLPGVAAAVDLARAACEELRWHEAFRRRWREVRAEAGLRAAAASAALDGAPVGVEVLRTWATGTAAPAGGLDAVAAGALRAQAVVEAQLPALGSRDPGPGVPLPQVLARLHAAAAADVLPADEVGRPRSGPPGDLRGLGAAPAPGVAAARVTGVLRDAAATRAPALVVAAVVHAELLTARPFAGANGVVARAAARLVGTRTGLDPTGSVLPEVVWQGGPSAYLAAAARYATGEADAVAQWVVAYGQAVSGGAGYARLVADEVLAGRRA</sequence>
<evidence type="ECO:0000313" key="3">
    <source>
        <dbReference type="Proteomes" id="UP001316384"/>
    </source>
</evidence>
<dbReference type="InterPro" id="IPR036597">
    <property type="entry name" value="Fido-like_dom_sf"/>
</dbReference>
<dbReference type="SUPFAM" id="SSF140931">
    <property type="entry name" value="Fic-like"/>
    <property type="match status" value="1"/>
</dbReference>
<dbReference type="InterPro" id="IPR003812">
    <property type="entry name" value="Fido"/>
</dbReference>
<name>A0ABY5KN92_9CELL</name>
<organism evidence="2 3">
    <name type="scientific">Cellulomonas xiejunii</name>
    <dbReference type="NCBI Taxonomy" id="2968083"/>
    <lineage>
        <taxon>Bacteria</taxon>
        <taxon>Bacillati</taxon>
        <taxon>Actinomycetota</taxon>
        <taxon>Actinomycetes</taxon>
        <taxon>Micrococcales</taxon>
        <taxon>Cellulomonadaceae</taxon>
        <taxon>Cellulomonas</taxon>
    </lineage>
</organism>
<reference evidence="2 3" key="1">
    <citation type="submission" date="2022-07" db="EMBL/GenBank/DDBJ databases">
        <title>Novel species in genus cellulomonas.</title>
        <authorList>
            <person name="Ye L."/>
        </authorList>
    </citation>
    <scope>NUCLEOTIDE SEQUENCE [LARGE SCALE GENOMIC DNA]</scope>
    <source>
        <strain evidence="3">zg-B89</strain>
    </source>
</reference>
<feature type="domain" description="Fido" evidence="1">
    <location>
        <begin position="128"/>
        <end position="269"/>
    </location>
</feature>
<evidence type="ECO:0000259" key="1">
    <source>
        <dbReference type="PROSITE" id="PS51459"/>
    </source>
</evidence>
<dbReference type="EMBL" id="CP101987">
    <property type="protein sequence ID" value="UUI70931.1"/>
    <property type="molecule type" value="Genomic_DNA"/>
</dbReference>
<accession>A0ABY5KN92</accession>
<dbReference type="Gene3D" id="1.10.3290.10">
    <property type="entry name" value="Fido-like domain"/>
    <property type="match status" value="1"/>
</dbReference>
<proteinExistence type="predicted"/>
<gene>
    <name evidence="2" type="ORF">NP048_14180</name>
</gene>
<dbReference type="Proteomes" id="UP001316384">
    <property type="component" value="Chromosome"/>
</dbReference>
<keyword evidence="3" id="KW-1185">Reference proteome</keyword>
<protein>
    <submittedName>
        <fullName evidence="2">Fic family protein</fullName>
    </submittedName>
</protein>
<dbReference type="RefSeq" id="WP_227576266.1">
    <property type="nucleotide sequence ID" value="NZ_CP101987.1"/>
</dbReference>